<dbReference type="STRING" id="411467.BACCAP_03423"/>
<evidence type="ECO:0000313" key="2">
    <source>
        <dbReference type="Proteomes" id="UP000003639"/>
    </source>
</evidence>
<keyword evidence="2" id="KW-1185">Reference proteome</keyword>
<evidence type="ECO:0000313" key="1">
    <source>
        <dbReference type="EMBL" id="EDM98621.1"/>
    </source>
</evidence>
<comment type="caution">
    <text evidence="1">The sequence shown here is derived from an EMBL/GenBank/DDBJ whole genome shotgun (WGS) entry which is preliminary data.</text>
</comment>
<reference evidence="1 2" key="1">
    <citation type="submission" date="2007-04" db="EMBL/GenBank/DDBJ databases">
        <authorList>
            <person name="Fulton L."/>
            <person name="Clifton S."/>
            <person name="Fulton B."/>
            <person name="Xu J."/>
            <person name="Minx P."/>
            <person name="Pepin K.H."/>
            <person name="Johnson M."/>
            <person name="Thiruvilangam P."/>
            <person name="Bhonagiri V."/>
            <person name="Nash W.E."/>
            <person name="Mardis E.R."/>
            <person name="Wilson R.K."/>
        </authorList>
    </citation>
    <scope>NUCLEOTIDE SEQUENCE [LARGE SCALE GENOMIC DNA]</scope>
    <source>
        <strain evidence="1 2">ATCC 29799</strain>
    </source>
</reference>
<dbReference type="AlphaFoldDB" id="A6NYX1"/>
<proteinExistence type="predicted"/>
<name>A6NYX1_9FIRM</name>
<protein>
    <submittedName>
        <fullName evidence="1">Uncharacterized protein</fullName>
    </submittedName>
</protein>
<reference evidence="1 2" key="2">
    <citation type="submission" date="2007-06" db="EMBL/GenBank/DDBJ databases">
        <title>Draft genome sequence of Pseudoflavonifractor capillosus ATCC 29799.</title>
        <authorList>
            <person name="Sudarsanam P."/>
            <person name="Ley R."/>
            <person name="Guruge J."/>
            <person name="Turnbaugh P.J."/>
            <person name="Mahowald M."/>
            <person name="Liep D."/>
            <person name="Gordon J."/>
        </authorList>
    </citation>
    <scope>NUCLEOTIDE SEQUENCE [LARGE SCALE GENOMIC DNA]</scope>
    <source>
        <strain evidence="1 2">ATCC 29799</strain>
    </source>
</reference>
<accession>A6NYX1</accession>
<organism evidence="1 2">
    <name type="scientific">Pseudoflavonifractor capillosus ATCC 29799</name>
    <dbReference type="NCBI Taxonomy" id="411467"/>
    <lineage>
        <taxon>Bacteria</taxon>
        <taxon>Bacillati</taxon>
        <taxon>Bacillota</taxon>
        <taxon>Clostridia</taxon>
        <taxon>Eubacteriales</taxon>
        <taxon>Oscillospiraceae</taxon>
        <taxon>Pseudoflavonifractor</taxon>
    </lineage>
</organism>
<gene>
    <name evidence="1" type="ORF">BACCAP_03423</name>
</gene>
<sequence length="38" mass="4460">MRPPFLLRKGLSPIYTTKFVIHCMKNEKRLKNLGDSKV</sequence>
<dbReference type="EMBL" id="AAXG02000032">
    <property type="protein sequence ID" value="EDM98621.1"/>
    <property type="molecule type" value="Genomic_DNA"/>
</dbReference>
<dbReference type="Proteomes" id="UP000003639">
    <property type="component" value="Unassembled WGS sequence"/>
</dbReference>